<proteinExistence type="predicted"/>
<evidence type="ECO:0000313" key="3">
    <source>
        <dbReference type="Proteomes" id="UP000309389"/>
    </source>
</evidence>
<dbReference type="EMBL" id="SSHH01000004">
    <property type="protein sequence ID" value="TIX48851.1"/>
    <property type="molecule type" value="Genomic_DNA"/>
</dbReference>
<keyword evidence="3" id="KW-1185">Reference proteome</keyword>
<dbReference type="AlphaFoldDB" id="A0A4T3EXU0"/>
<gene>
    <name evidence="2" type="ORF">E5222_13990</name>
</gene>
<feature type="region of interest" description="Disordered" evidence="1">
    <location>
        <begin position="162"/>
        <end position="184"/>
    </location>
</feature>
<dbReference type="RefSeq" id="WP_136694424.1">
    <property type="nucleotide sequence ID" value="NZ_SSHH01000004.1"/>
</dbReference>
<comment type="caution">
    <text evidence="2">The sequence shown here is derived from an EMBL/GenBank/DDBJ whole genome shotgun (WGS) entry which is preliminary data.</text>
</comment>
<sequence length="262" mass="29380">MPSERWGDTEPAPDFEEALRKAGLPVTSCVRQRHEPYWVRTVYTRRLNLDERNLADKVKAAVKDGTFDKLLAKLTRPPKPKPLHDAPAKMQADLKRLALINSPAQPSKWDNSESVPELAEEMRKAGLPVDWCERMTRPPHWIRTHFTREPTASERNKSYAIRHKARNGNLPPDKPAPIKKTKPPVALPPVTLTENYSGTNVEMLAAAVIETAVKDAKLGDEEAIRFLCAPDGPWATSRDTWAIVAGIDTDLLHEWSLSSFAA</sequence>
<protein>
    <submittedName>
        <fullName evidence="2">Uncharacterized protein</fullName>
    </submittedName>
</protein>
<evidence type="ECO:0000313" key="2">
    <source>
        <dbReference type="EMBL" id="TIX48851.1"/>
    </source>
</evidence>
<evidence type="ECO:0000256" key="1">
    <source>
        <dbReference type="SAM" id="MobiDB-lite"/>
    </source>
</evidence>
<dbReference type="Proteomes" id="UP000309389">
    <property type="component" value="Unassembled WGS sequence"/>
</dbReference>
<accession>A0A4T3EXU0</accession>
<organism evidence="2 3">
    <name type="scientific">Alteraurantiacibacter aquimixticola</name>
    <dbReference type="NCBI Taxonomy" id="2489173"/>
    <lineage>
        <taxon>Bacteria</taxon>
        <taxon>Pseudomonadati</taxon>
        <taxon>Pseudomonadota</taxon>
        <taxon>Alphaproteobacteria</taxon>
        <taxon>Sphingomonadales</taxon>
        <taxon>Erythrobacteraceae</taxon>
        <taxon>Alteraurantiacibacter</taxon>
    </lineage>
</organism>
<reference evidence="2 3" key="1">
    <citation type="submission" date="2019-04" db="EMBL/GenBank/DDBJ databases">
        <title>Altererythrobacter aquimixticola sp. nov., isolated from sediment of junction between the ocean and a freshwater spring.</title>
        <authorList>
            <person name="Yoon J.-H."/>
        </authorList>
    </citation>
    <scope>NUCLEOTIDE SEQUENCE [LARGE SCALE GENOMIC DNA]</scope>
    <source>
        <strain evidence="2 3">SSKS-13</strain>
    </source>
</reference>
<name>A0A4T3EXU0_9SPHN</name>